<reference evidence="2" key="2">
    <citation type="submission" date="2025-09" db="UniProtKB">
        <authorList>
            <consortium name="Ensembl"/>
        </authorList>
    </citation>
    <scope>IDENTIFICATION</scope>
</reference>
<feature type="signal peptide" evidence="1">
    <location>
        <begin position="1"/>
        <end position="18"/>
    </location>
</feature>
<dbReference type="GeneTree" id="ENSGT00940000164602"/>
<proteinExistence type="predicted"/>
<sequence>MASLHMKWLLLLLSLSWGEQHRRWAQHNSVGIQDHPHSKFIQLQENSRGPWSLSSTTGHPWTVKKTQPQNSAELPLNASWRCEIPITDTACTFDPDNFGWTLPVGGFVCTVSAQHAPEWLKGAQRAVSPVIGDSKGGIDVLLLGIKVSSDQNKLFILSPVITQHRLRMAIHSSRTVSVHAQTLIQAHGATERNTLHLNRCNASYGERSWTSVQGSVPESSAPTRVLLTIANNPEKPRPVHLLLAFHSQVWHVSDREHQPRGPFCTAIPELCSWKEDVLPGTGHSETSSVSIQFPGQAAHLHILQRSSGSTCLNSPFLHPSTATQIRMRVRVTGTMKGTMTLHVLTSVRHDPALILWTRQGRASNGGDWETICAEIPRNPTRFRLQLCAYWKPGSQGEVAFANTSIGTACCNTGVREPGDKTAIYRVRRSVDEQDIFPPPSPTLTSDMKGLLPSKEDIMKDYLVHIPYEVIASGDGAWEDHHVPLEDVGGLYFQTCGANGPHGPTQAQCNNSYHNTNISVTVPREGPLRGVQIWRVPATKSYEITAYGAAGGQGGRSSSHRHYGAMIWAVFWLLEGELLHILVGQQGADACPGVNEQTKAVCLGESVVIEEEYKKHGEVSKWSGGG</sequence>
<dbReference type="PANTHER" id="PTHR31535">
    <property type="match status" value="1"/>
</dbReference>
<name>A0A8C4N781_EPTBU</name>
<reference evidence="2" key="1">
    <citation type="submission" date="2025-08" db="UniProtKB">
        <authorList>
            <consortium name="Ensembl"/>
        </authorList>
    </citation>
    <scope>IDENTIFICATION</scope>
</reference>
<evidence type="ECO:0000313" key="2">
    <source>
        <dbReference type="Ensembl" id="ENSEBUP00000002363.1"/>
    </source>
</evidence>
<keyword evidence="3" id="KW-1185">Reference proteome</keyword>
<feature type="chain" id="PRO_5034934788" evidence="1">
    <location>
        <begin position="19"/>
        <end position="625"/>
    </location>
</feature>
<evidence type="ECO:0000256" key="1">
    <source>
        <dbReference type="SAM" id="SignalP"/>
    </source>
</evidence>
<keyword evidence="1" id="KW-0732">Signal</keyword>
<dbReference type="Ensembl" id="ENSEBUT00000002716.1">
    <property type="protein sequence ID" value="ENSEBUP00000002363.1"/>
    <property type="gene ID" value="ENSEBUG00000001715.1"/>
</dbReference>
<dbReference type="Proteomes" id="UP000694388">
    <property type="component" value="Unplaced"/>
</dbReference>
<evidence type="ECO:0000313" key="3">
    <source>
        <dbReference type="Proteomes" id="UP000694388"/>
    </source>
</evidence>
<accession>A0A8C4N781</accession>
<dbReference type="AlphaFoldDB" id="A0A8C4N781"/>
<dbReference type="PANTHER" id="PTHR31535:SF3">
    <property type="entry name" value="REGULATORY PROTEIN ZESTE"/>
    <property type="match status" value="1"/>
</dbReference>
<protein>
    <submittedName>
        <fullName evidence="2">Leukocyte receptor tyrosine kinase</fullName>
    </submittedName>
</protein>
<dbReference type="Gene3D" id="2.60.120.200">
    <property type="match status" value="1"/>
</dbReference>
<organism evidence="2 3">
    <name type="scientific">Eptatretus burgeri</name>
    <name type="common">Inshore hagfish</name>
    <dbReference type="NCBI Taxonomy" id="7764"/>
    <lineage>
        <taxon>Eukaryota</taxon>
        <taxon>Metazoa</taxon>
        <taxon>Chordata</taxon>
        <taxon>Craniata</taxon>
        <taxon>Vertebrata</taxon>
        <taxon>Cyclostomata</taxon>
        <taxon>Myxini</taxon>
        <taxon>Myxiniformes</taxon>
        <taxon>Myxinidae</taxon>
        <taxon>Eptatretinae</taxon>
        <taxon>Eptatretus</taxon>
    </lineage>
</organism>